<dbReference type="AlphaFoldDB" id="A0A450TXF7"/>
<dbReference type="EMBL" id="CAADFE010000055">
    <property type="protein sequence ID" value="VFJ73862.1"/>
    <property type="molecule type" value="Genomic_DNA"/>
</dbReference>
<evidence type="ECO:0000313" key="1">
    <source>
        <dbReference type="EMBL" id="VFJ73862.1"/>
    </source>
</evidence>
<name>A0A450TXF7_9GAMM</name>
<sequence length="35" mass="3881">MTLSETRLAIQATRMAYRTACLAIQAARQSGRAIR</sequence>
<protein>
    <submittedName>
        <fullName evidence="1">Uncharacterized protein</fullName>
    </submittedName>
</protein>
<reference evidence="1" key="1">
    <citation type="submission" date="2019-02" db="EMBL/GenBank/DDBJ databases">
        <authorList>
            <person name="Gruber-Vodicka R. H."/>
            <person name="Seah K. B. B."/>
        </authorList>
    </citation>
    <scope>NUCLEOTIDE SEQUENCE</scope>
    <source>
        <strain evidence="1">BECK_BZ131</strain>
    </source>
</reference>
<gene>
    <name evidence="1" type="ORF">BECKFW1821C_GA0114237_105512</name>
</gene>
<organism evidence="1">
    <name type="scientific">Candidatus Kentrum sp. FW</name>
    <dbReference type="NCBI Taxonomy" id="2126338"/>
    <lineage>
        <taxon>Bacteria</taxon>
        <taxon>Pseudomonadati</taxon>
        <taxon>Pseudomonadota</taxon>
        <taxon>Gammaproteobacteria</taxon>
        <taxon>Candidatus Kentrum</taxon>
    </lineage>
</organism>
<proteinExistence type="predicted"/>
<accession>A0A450TXF7</accession>